<reference evidence="2 3" key="1">
    <citation type="submission" date="2014-04" db="EMBL/GenBank/DDBJ databases">
        <authorList>
            <consortium name="DOE Joint Genome Institute"/>
            <person name="Kuo A."/>
            <person name="Kohler A."/>
            <person name="Costa M.D."/>
            <person name="Nagy L.G."/>
            <person name="Floudas D."/>
            <person name="Copeland A."/>
            <person name="Barry K.W."/>
            <person name="Cichocki N."/>
            <person name="Veneault-Fourrey C."/>
            <person name="LaButti K."/>
            <person name="Lindquist E.A."/>
            <person name="Lipzen A."/>
            <person name="Lundell T."/>
            <person name="Morin E."/>
            <person name="Murat C."/>
            <person name="Sun H."/>
            <person name="Tunlid A."/>
            <person name="Henrissat B."/>
            <person name="Grigoriev I.V."/>
            <person name="Hibbett D.S."/>
            <person name="Martin F."/>
            <person name="Nordberg H.P."/>
            <person name="Cantor M.N."/>
            <person name="Hua S.X."/>
        </authorList>
    </citation>
    <scope>NUCLEOTIDE SEQUENCE [LARGE SCALE GENOMIC DNA]</scope>
    <source>
        <strain evidence="2 3">Marx 270</strain>
    </source>
</reference>
<dbReference type="OrthoDB" id="2801388at2759"/>
<evidence type="ECO:0000313" key="3">
    <source>
        <dbReference type="Proteomes" id="UP000054217"/>
    </source>
</evidence>
<keyword evidence="1" id="KW-0812">Transmembrane</keyword>
<proteinExistence type="predicted"/>
<feature type="transmembrane region" description="Helical" evidence="1">
    <location>
        <begin position="159"/>
        <end position="180"/>
    </location>
</feature>
<gene>
    <name evidence="2" type="ORF">M404DRAFT_33258</name>
</gene>
<name>A0A0C3JFR0_PISTI</name>
<protein>
    <recommendedName>
        <fullName evidence="4">Transmembrane protein</fullName>
    </recommendedName>
</protein>
<dbReference type="EMBL" id="KN832046">
    <property type="protein sequence ID" value="KIN96456.1"/>
    <property type="molecule type" value="Genomic_DNA"/>
</dbReference>
<dbReference type="AlphaFoldDB" id="A0A0C3JFR0"/>
<dbReference type="Proteomes" id="UP000054217">
    <property type="component" value="Unassembled WGS sequence"/>
</dbReference>
<reference evidence="3" key="2">
    <citation type="submission" date="2015-01" db="EMBL/GenBank/DDBJ databases">
        <title>Evolutionary Origins and Diversification of the Mycorrhizal Mutualists.</title>
        <authorList>
            <consortium name="DOE Joint Genome Institute"/>
            <consortium name="Mycorrhizal Genomics Consortium"/>
            <person name="Kohler A."/>
            <person name="Kuo A."/>
            <person name="Nagy L.G."/>
            <person name="Floudas D."/>
            <person name="Copeland A."/>
            <person name="Barry K.W."/>
            <person name="Cichocki N."/>
            <person name="Veneault-Fourrey C."/>
            <person name="LaButti K."/>
            <person name="Lindquist E.A."/>
            <person name="Lipzen A."/>
            <person name="Lundell T."/>
            <person name="Morin E."/>
            <person name="Murat C."/>
            <person name="Riley R."/>
            <person name="Ohm R."/>
            <person name="Sun H."/>
            <person name="Tunlid A."/>
            <person name="Henrissat B."/>
            <person name="Grigoriev I.V."/>
            <person name="Hibbett D.S."/>
            <person name="Martin F."/>
        </authorList>
    </citation>
    <scope>NUCLEOTIDE SEQUENCE [LARGE SCALE GENOMIC DNA]</scope>
    <source>
        <strain evidence="3">Marx 270</strain>
    </source>
</reference>
<evidence type="ECO:0008006" key="4">
    <source>
        <dbReference type="Google" id="ProtNLM"/>
    </source>
</evidence>
<keyword evidence="1" id="KW-0472">Membrane</keyword>
<accession>A0A0C3JFR0</accession>
<organism evidence="2 3">
    <name type="scientific">Pisolithus tinctorius Marx 270</name>
    <dbReference type="NCBI Taxonomy" id="870435"/>
    <lineage>
        <taxon>Eukaryota</taxon>
        <taxon>Fungi</taxon>
        <taxon>Dikarya</taxon>
        <taxon>Basidiomycota</taxon>
        <taxon>Agaricomycotina</taxon>
        <taxon>Agaricomycetes</taxon>
        <taxon>Agaricomycetidae</taxon>
        <taxon>Boletales</taxon>
        <taxon>Sclerodermatineae</taxon>
        <taxon>Pisolithaceae</taxon>
        <taxon>Pisolithus</taxon>
    </lineage>
</organism>
<dbReference type="InParanoid" id="A0A0C3JFR0"/>
<keyword evidence="1" id="KW-1133">Transmembrane helix</keyword>
<keyword evidence="3" id="KW-1185">Reference proteome</keyword>
<sequence length="214" mass="23354">MIAAKRVLALNNGLWKSRKVDSSCAQPPQASDSRTPRCSYSFCFFCGLSGHIRAAALFYLQDWKSRAKLPDGLYETVSTTGLPAPSRSVFDTPSCIPAQMSITHTQSLPTVQLKPAVPNPPAIPSRRSSADQGGHMAEANRPHLVVHVRAHRVERVHTCVRVLTPFFLVLVLTLALSFTFEEGIFIHPSQAEAIAQPQSRAPALSKSALMLRVA</sequence>
<dbReference type="HOGENOM" id="CLU_1289398_0_0_1"/>
<evidence type="ECO:0000313" key="2">
    <source>
        <dbReference type="EMBL" id="KIN96456.1"/>
    </source>
</evidence>
<evidence type="ECO:0000256" key="1">
    <source>
        <dbReference type="SAM" id="Phobius"/>
    </source>
</evidence>